<dbReference type="Pfam" id="PF07366">
    <property type="entry name" value="SnoaL"/>
    <property type="match status" value="1"/>
</dbReference>
<dbReference type="RefSeq" id="WP_220582167.1">
    <property type="nucleotide sequence ID" value="NZ_RKLT01000022.1"/>
</dbReference>
<dbReference type="InterPro" id="IPR009959">
    <property type="entry name" value="Cyclase_SnoaL-like"/>
</dbReference>
<organism evidence="1 2">
    <name type="scientific">Haloarcula nitratireducens</name>
    <dbReference type="NCBI Taxonomy" id="2487749"/>
    <lineage>
        <taxon>Archaea</taxon>
        <taxon>Methanobacteriati</taxon>
        <taxon>Methanobacteriota</taxon>
        <taxon>Stenosarchaea group</taxon>
        <taxon>Halobacteria</taxon>
        <taxon>Halobacteriales</taxon>
        <taxon>Haloarculaceae</taxon>
        <taxon>Haloarcula</taxon>
    </lineage>
</organism>
<gene>
    <name evidence="1" type="ORF">EGH23_22135</name>
</gene>
<name>A0AAW4PJN3_9EURY</name>
<evidence type="ECO:0000313" key="2">
    <source>
        <dbReference type="Proteomes" id="UP001430455"/>
    </source>
</evidence>
<comment type="caution">
    <text evidence="1">The sequence shown here is derived from an EMBL/GenBank/DDBJ whole genome shotgun (WGS) entry which is preliminary data.</text>
</comment>
<reference evidence="1 2" key="1">
    <citation type="submission" date="2021-06" db="EMBL/GenBank/DDBJ databases">
        <title>Halomicroarcula sp. a new haloarchaeum isolated from saline soil.</title>
        <authorList>
            <person name="Duran-Viseras A."/>
            <person name="Sanchez-Porro C."/>
            <person name="Ventosa A."/>
        </authorList>
    </citation>
    <scope>NUCLEOTIDE SEQUENCE [LARGE SCALE GENOMIC DNA]</scope>
    <source>
        <strain evidence="1 2">F27</strain>
    </source>
</reference>
<dbReference type="Gene3D" id="3.10.450.50">
    <property type="match status" value="1"/>
</dbReference>
<dbReference type="SUPFAM" id="SSF54427">
    <property type="entry name" value="NTF2-like"/>
    <property type="match status" value="1"/>
</dbReference>
<evidence type="ECO:0000313" key="1">
    <source>
        <dbReference type="EMBL" id="MBX0297580.1"/>
    </source>
</evidence>
<proteinExistence type="predicted"/>
<dbReference type="PANTHER" id="PTHR38436:SF1">
    <property type="entry name" value="ESTER CYCLASE"/>
    <property type="match status" value="1"/>
</dbReference>
<dbReference type="AlphaFoldDB" id="A0AAW4PJN3"/>
<dbReference type="GO" id="GO:0030638">
    <property type="term" value="P:polyketide metabolic process"/>
    <property type="evidence" value="ECO:0007669"/>
    <property type="project" value="InterPro"/>
</dbReference>
<protein>
    <submittedName>
        <fullName evidence="1">Ester cyclase</fullName>
    </submittedName>
</protein>
<dbReference type="InterPro" id="IPR032710">
    <property type="entry name" value="NTF2-like_dom_sf"/>
</dbReference>
<dbReference type="Proteomes" id="UP001430455">
    <property type="component" value="Unassembled WGS sequence"/>
</dbReference>
<keyword evidence="2" id="KW-1185">Reference proteome</keyword>
<sequence>MSPHSPGDTAPSDLSIVERNEQLVREYFEAVWNEGNMSVFDTALVSDDYVMHHQSDTEYSLADLRTAWTDWHLGFPDLSNEIKDLIATENRVVIRYRFSGTHEGPVMDVPATGRRVETVGIVIFRIEDGQLVEEWAMDDIVALLEQLGELGEATPSITEP</sequence>
<dbReference type="PANTHER" id="PTHR38436">
    <property type="entry name" value="POLYKETIDE CYCLASE SNOAL-LIKE DOMAIN"/>
    <property type="match status" value="1"/>
</dbReference>
<dbReference type="EMBL" id="RKLT01000022">
    <property type="protein sequence ID" value="MBX0297580.1"/>
    <property type="molecule type" value="Genomic_DNA"/>
</dbReference>
<accession>A0AAW4PJN3</accession>